<evidence type="ECO:0000256" key="2">
    <source>
        <dbReference type="ARBA" id="ARBA00009142"/>
    </source>
</evidence>
<organism evidence="7 8">
    <name type="scientific">Bacillus benzoevorans</name>
    <dbReference type="NCBI Taxonomy" id="1456"/>
    <lineage>
        <taxon>Bacteria</taxon>
        <taxon>Bacillati</taxon>
        <taxon>Bacillota</taxon>
        <taxon>Bacilli</taxon>
        <taxon>Bacillales</taxon>
        <taxon>Bacillaceae</taxon>
        <taxon>Bacillus</taxon>
    </lineage>
</organism>
<feature type="transmembrane region" description="Helical" evidence="6">
    <location>
        <begin position="15"/>
        <end position="44"/>
    </location>
</feature>
<feature type="transmembrane region" description="Helical" evidence="6">
    <location>
        <begin position="93"/>
        <end position="110"/>
    </location>
</feature>
<dbReference type="AlphaFoldDB" id="A0A7X0LX95"/>
<evidence type="ECO:0000313" key="7">
    <source>
        <dbReference type="EMBL" id="MBB6446292.1"/>
    </source>
</evidence>
<evidence type="ECO:0000256" key="5">
    <source>
        <dbReference type="ARBA" id="ARBA00023136"/>
    </source>
</evidence>
<evidence type="ECO:0000256" key="4">
    <source>
        <dbReference type="ARBA" id="ARBA00022989"/>
    </source>
</evidence>
<feature type="transmembrane region" description="Helical" evidence="6">
    <location>
        <begin position="249"/>
        <end position="270"/>
    </location>
</feature>
<keyword evidence="3 6" id="KW-0812">Transmembrane</keyword>
<keyword evidence="5 6" id="KW-0472">Membrane</keyword>
<reference evidence="7 8" key="1">
    <citation type="submission" date="2020-08" db="EMBL/GenBank/DDBJ databases">
        <title>Genomic Encyclopedia of Type Strains, Phase IV (KMG-IV): sequencing the most valuable type-strain genomes for metagenomic binning, comparative biology and taxonomic classification.</title>
        <authorList>
            <person name="Goeker M."/>
        </authorList>
    </citation>
    <scope>NUCLEOTIDE SEQUENCE [LARGE SCALE GENOMIC DNA]</scope>
    <source>
        <strain evidence="7 8">DSM 5391</strain>
    </source>
</reference>
<evidence type="ECO:0000313" key="8">
    <source>
        <dbReference type="Proteomes" id="UP000531594"/>
    </source>
</evidence>
<dbReference type="PANTHER" id="PTHR43701">
    <property type="entry name" value="MEMBRANE TRANSPORTER PROTEIN MJ0441-RELATED"/>
    <property type="match status" value="1"/>
</dbReference>
<feature type="transmembrane region" description="Helical" evidence="6">
    <location>
        <begin position="194"/>
        <end position="212"/>
    </location>
</feature>
<keyword evidence="4 6" id="KW-1133">Transmembrane helix</keyword>
<evidence type="ECO:0000256" key="1">
    <source>
        <dbReference type="ARBA" id="ARBA00004141"/>
    </source>
</evidence>
<dbReference type="PANTHER" id="PTHR43701:SF13">
    <property type="entry name" value="MEMBRANE TRANSPORTER PROTEIN YRKJ-RELATED"/>
    <property type="match status" value="1"/>
</dbReference>
<accession>A0A7X0LX95</accession>
<feature type="transmembrane region" description="Helical" evidence="6">
    <location>
        <begin position="219"/>
        <end position="237"/>
    </location>
</feature>
<comment type="caution">
    <text evidence="7">The sequence shown here is derived from an EMBL/GenBank/DDBJ whole genome shotgun (WGS) entry which is preliminary data.</text>
</comment>
<dbReference type="Proteomes" id="UP000531594">
    <property type="component" value="Unassembled WGS sequence"/>
</dbReference>
<keyword evidence="8" id="KW-1185">Reference proteome</keyword>
<dbReference type="EMBL" id="JACHGK010000010">
    <property type="protein sequence ID" value="MBB6446292.1"/>
    <property type="molecule type" value="Genomic_DNA"/>
</dbReference>
<dbReference type="InterPro" id="IPR002781">
    <property type="entry name" value="TM_pro_TauE-like"/>
</dbReference>
<feature type="transmembrane region" description="Helical" evidence="6">
    <location>
        <begin position="160"/>
        <end position="182"/>
    </location>
</feature>
<comment type="similarity">
    <text evidence="2 6">Belongs to the 4-toluene sulfonate uptake permease (TSUP) (TC 2.A.102) family.</text>
</comment>
<gene>
    <name evidence="7" type="ORF">HNR53_002949</name>
</gene>
<dbReference type="Pfam" id="PF01925">
    <property type="entry name" value="TauE"/>
    <property type="match status" value="1"/>
</dbReference>
<evidence type="ECO:0000256" key="6">
    <source>
        <dbReference type="RuleBase" id="RU363041"/>
    </source>
</evidence>
<feature type="transmembrane region" description="Helical" evidence="6">
    <location>
        <begin position="122"/>
        <end position="139"/>
    </location>
</feature>
<sequence length="272" mass="29045">MYCSQSEDLNKEGEVGLIFFIFVIGFLGSLISGMLGIGGAIINYPLLLYIPPLLGFSSFSPQEVTAMSSVQVFFTTLAAMVSFRKGEYIHKSLVATMGTFMITGSFLGGFGSKLLPEEAINITYTMLTIMAVILMFGSNQQNEHENDRKVQFNKKLAGSLAFLIGGVSGIVGAGGAFIAVPVMTSILKIPMRTAIASSLVITFISSIGSVIGKLMGDDILLIPTITLITASIISAPLGTMLSRHIHVKILKGILTFLLMVSILQISLSIFNS</sequence>
<evidence type="ECO:0000256" key="3">
    <source>
        <dbReference type="ARBA" id="ARBA00022692"/>
    </source>
</evidence>
<dbReference type="GO" id="GO:0005886">
    <property type="term" value="C:plasma membrane"/>
    <property type="evidence" value="ECO:0007669"/>
    <property type="project" value="UniProtKB-SubCell"/>
</dbReference>
<feature type="transmembrane region" description="Helical" evidence="6">
    <location>
        <begin position="64"/>
        <end position="81"/>
    </location>
</feature>
<name>A0A7X0LX95_9BACI</name>
<proteinExistence type="inferred from homology"/>
<keyword evidence="6" id="KW-1003">Cell membrane</keyword>
<comment type="subcellular location">
    <subcellularLocation>
        <location evidence="6">Cell membrane</location>
        <topology evidence="6">Multi-pass membrane protein</topology>
    </subcellularLocation>
    <subcellularLocation>
        <location evidence="1">Membrane</location>
        <topology evidence="1">Multi-pass membrane protein</topology>
    </subcellularLocation>
</comment>
<dbReference type="InterPro" id="IPR051598">
    <property type="entry name" value="TSUP/Inactive_protease-like"/>
</dbReference>
<protein>
    <recommendedName>
        <fullName evidence="6">Probable membrane transporter protein</fullName>
    </recommendedName>
</protein>
<dbReference type="RefSeq" id="WP_246439580.1">
    <property type="nucleotide sequence ID" value="NZ_JACHGK010000010.1"/>
</dbReference>